<dbReference type="InterPro" id="IPR022919">
    <property type="entry name" value="Pept_M48_protease_HtpX"/>
</dbReference>
<sequence>MFKRIGLFLLTNLLVVVTVGVIMNIVLPMLGIQVRGTTGIAIFCGIFGMSGAMISLFISRWVAKRTMGIHILPEGEPLQRMVATLAREAGIAVPEVGIYESPEPNAFATGPSKNSSLVAFSTGLLDQMNEREVEAVAAHEVSHVANGDMVTMALLTGVANAFVMFFARMVAMAIDTFLSDDEGGGLGFFGYIIVVFVLENVFMMLAYIPISWFSRQREYRADAGAARLTSPRSMAQALDALRNVTAADRVSGAMALQRISSPKRVSLWATHPTLEDRIERLNAM</sequence>
<evidence type="ECO:0000256" key="12">
    <source>
        <dbReference type="HAMAP-Rule" id="MF_00188"/>
    </source>
</evidence>
<gene>
    <name evidence="12 14" type="primary">htpX</name>
    <name evidence="14" type="ORF">J3U88_12250</name>
</gene>
<dbReference type="RefSeq" id="WP_207859055.1">
    <property type="nucleotide sequence ID" value="NZ_JAFREP010000009.1"/>
</dbReference>
<evidence type="ECO:0000256" key="9">
    <source>
        <dbReference type="ARBA" id="ARBA00022989"/>
    </source>
</evidence>
<evidence type="ECO:0000259" key="13">
    <source>
        <dbReference type="Pfam" id="PF01435"/>
    </source>
</evidence>
<dbReference type="AlphaFoldDB" id="A0A8J7Q960"/>
<keyword evidence="7 12" id="KW-0378">Hydrolase</keyword>
<feature type="domain" description="Peptidase M48" evidence="13">
    <location>
        <begin position="77"/>
        <end position="283"/>
    </location>
</feature>
<dbReference type="GO" id="GO:0005886">
    <property type="term" value="C:plasma membrane"/>
    <property type="evidence" value="ECO:0007669"/>
    <property type="project" value="UniProtKB-SubCell"/>
</dbReference>
<dbReference type="GO" id="GO:0004222">
    <property type="term" value="F:metalloendopeptidase activity"/>
    <property type="evidence" value="ECO:0007669"/>
    <property type="project" value="UniProtKB-UniRule"/>
</dbReference>
<feature type="transmembrane region" description="Helical" evidence="12">
    <location>
        <begin position="39"/>
        <end position="58"/>
    </location>
</feature>
<evidence type="ECO:0000256" key="10">
    <source>
        <dbReference type="ARBA" id="ARBA00023049"/>
    </source>
</evidence>
<evidence type="ECO:0000256" key="3">
    <source>
        <dbReference type="ARBA" id="ARBA00022475"/>
    </source>
</evidence>
<keyword evidence="3 12" id="KW-1003">Cell membrane</keyword>
<feature type="transmembrane region" description="Helical" evidence="12">
    <location>
        <begin position="186"/>
        <end position="210"/>
    </location>
</feature>
<evidence type="ECO:0000256" key="4">
    <source>
        <dbReference type="ARBA" id="ARBA00022670"/>
    </source>
</evidence>
<keyword evidence="6 12" id="KW-0479">Metal-binding</keyword>
<evidence type="ECO:0000256" key="6">
    <source>
        <dbReference type="ARBA" id="ARBA00022723"/>
    </source>
</evidence>
<dbReference type="CDD" id="cd07335">
    <property type="entry name" value="M48B_HtpX_like"/>
    <property type="match status" value="1"/>
</dbReference>
<dbReference type="Pfam" id="PF01435">
    <property type="entry name" value="Peptidase_M48"/>
    <property type="match status" value="1"/>
</dbReference>
<evidence type="ECO:0000256" key="1">
    <source>
        <dbReference type="ARBA" id="ARBA00004651"/>
    </source>
</evidence>
<keyword evidence="8 12" id="KW-0862">Zinc</keyword>
<dbReference type="Gene3D" id="3.30.2010.10">
    <property type="entry name" value="Metalloproteases ('zincins'), catalytic domain"/>
    <property type="match status" value="1"/>
</dbReference>
<feature type="transmembrane region" description="Helical" evidence="12">
    <location>
        <begin position="7"/>
        <end position="27"/>
    </location>
</feature>
<dbReference type="NCBIfam" id="NF003965">
    <property type="entry name" value="PRK05457.1"/>
    <property type="match status" value="1"/>
</dbReference>
<evidence type="ECO:0000313" key="14">
    <source>
        <dbReference type="EMBL" id="MBO1319234.1"/>
    </source>
</evidence>
<evidence type="ECO:0000256" key="2">
    <source>
        <dbReference type="ARBA" id="ARBA00009779"/>
    </source>
</evidence>
<dbReference type="InterPro" id="IPR050083">
    <property type="entry name" value="HtpX_protease"/>
</dbReference>
<protein>
    <recommendedName>
        <fullName evidence="12">Protease HtpX homolog</fullName>
        <ecNumber evidence="12">3.4.24.-</ecNumber>
    </recommendedName>
</protein>
<comment type="cofactor">
    <cofactor evidence="12">
        <name>Zn(2+)</name>
        <dbReference type="ChEBI" id="CHEBI:29105"/>
    </cofactor>
    <text evidence="12">Binds 1 zinc ion per subunit.</text>
</comment>
<dbReference type="InterPro" id="IPR001915">
    <property type="entry name" value="Peptidase_M48"/>
</dbReference>
<reference evidence="14" key="1">
    <citation type="submission" date="2021-03" db="EMBL/GenBank/DDBJ databases">
        <authorList>
            <person name="Wang G."/>
        </authorList>
    </citation>
    <scope>NUCLEOTIDE SEQUENCE</scope>
    <source>
        <strain evidence="14">KCTC 12899</strain>
    </source>
</reference>
<evidence type="ECO:0000256" key="11">
    <source>
        <dbReference type="ARBA" id="ARBA00023136"/>
    </source>
</evidence>
<keyword evidence="5 12" id="KW-0812">Transmembrane</keyword>
<dbReference type="GO" id="GO:0006508">
    <property type="term" value="P:proteolysis"/>
    <property type="evidence" value="ECO:0007669"/>
    <property type="project" value="UniProtKB-KW"/>
</dbReference>
<dbReference type="PANTHER" id="PTHR43221:SF1">
    <property type="entry name" value="PROTEASE HTPX"/>
    <property type="match status" value="1"/>
</dbReference>
<keyword evidence="10 12" id="KW-0482">Metalloprotease</keyword>
<evidence type="ECO:0000256" key="7">
    <source>
        <dbReference type="ARBA" id="ARBA00022801"/>
    </source>
</evidence>
<feature type="binding site" evidence="12">
    <location>
        <position position="218"/>
    </location>
    <ligand>
        <name>Zn(2+)</name>
        <dbReference type="ChEBI" id="CHEBI:29105"/>
        <note>catalytic</note>
    </ligand>
</feature>
<keyword evidence="11 12" id="KW-0472">Membrane</keyword>
<feature type="binding site" evidence="12">
    <location>
        <position position="139"/>
    </location>
    <ligand>
        <name>Zn(2+)</name>
        <dbReference type="ChEBI" id="CHEBI:29105"/>
        <note>catalytic</note>
    </ligand>
</feature>
<dbReference type="HAMAP" id="MF_00188">
    <property type="entry name" value="Pept_M48_protease_HtpX"/>
    <property type="match status" value="1"/>
</dbReference>
<evidence type="ECO:0000256" key="8">
    <source>
        <dbReference type="ARBA" id="ARBA00022833"/>
    </source>
</evidence>
<accession>A0A8J7Q960</accession>
<proteinExistence type="inferred from homology"/>
<dbReference type="EMBL" id="JAFREP010000009">
    <property type="protein sequence ID" value="MBO1319234.1"/>
    <property type="molecule type" value="Genomic_DNA"/>
</dbReference>
<organism evidence="14 15">
    <name type="scientific">Acanthopleuribacter pedis</name>
    <dbReference type="NCBI Taxonomy" id="442870"/>
    <lineage>
        <taxon>Bacteria</taxon>
        <taxon>Pseudomonadati</taxon>
        <taxon>Acidobacteriota</taxon>
        <taxon>Holophagae</taxon>
        <taxon>Acanthopleuribacterales</taxon>
        <taxon>Acanthopleuribacteraceae</taxon>
        <taxon>Acanthopleuribacter</taxon>
    </lineage>
</organism>
<name>A0A8J7Q960_9BACT</name>
<dbReference type="PANTHER" id="PTHR43221">
    <property type="entry name" value="PROTEASE HTPX"/>
    <property type="match status" value="1"/>
</dbReference>
<feature type="binding site" evidence="12">
    <location>
        <position position="143"/>
    </location>
    <ligand>
        <name>Zn(2+)</name>
        <dbReference type="ChEBI" id="CHEBI:29105"/>
        <note>catalytic</note>
    </ligand>
</feature>
<keyword evidence="4 12" id="KW-0645">Protease</keyword>
<dbReference type="Proteomes" id="UP000664417">
    <property type="component" value="Unassembled WGS sequence"/>
</dbReference>
<evidence type="ECO:0000313" key="15">
    <source>
        <dbReference type="Proteomes" id="UP000664417"/>
    </source>
</evidence>
<feature type="transmembrane region" description="Helical" evidence="12">
    <location>
        <begin position="152"/>
        <end position="174"/>
    </location>
</feature>
<keyword evidence="9 12" id="KW-1133">Transmembrane helix</keyword>
<dbReference type="GO" id="GO:0008270">
    <property type="term" value="F:zinc ion binding"/>
    <property type="evidence" value="ECO:0007669"/>
    <property type="project" value="UniProtKB-UniRule"/>
</dbReference>
<keyword evidence="15" id="KW-1185">Reference proteome</keyword>
<feature type="active site" evidence="12">
    <location>
        <position position="140"/>
    </location>
</feature>
<comment type="caution">
    <text evidence="14">The sequence shown here is derived from an EMBL/GenBank/DDBJ whole genome shotgun (WGS) entry which is preliminary data.</text>
</comment>
<dbReference type="EC" id="3.4.24.-" evidence="12"/>
<comment type="similarity">
    <text evidence="2 12">Belongs to the peptidase M48B family.</text>
</comment>
<evidence type="ECO:0000256" key="5">
    <source>
        <dbReference type="ARBA" id="ARBA00022692"/>
    </source>
</evidence>
<comment type="subcellular location">
    <subcellularLocation>
        <location evidence="1 12">Cell membrane</location>
        <topology evidence="1 12">Multi-pass membrane protein</topology>
    </subcellularLocation>
</comment>